<dbReference type="EMBL" id="GBRH01248889">
    <property type="protein sequence ID" value="JAD49006.1"/>
    <property type="molecule type" value="Transcribed_RNA"/>
</dbReference>
<accession>A0A0A9AD27</accession>
<proteinExistence type="predicted"/>
<reference evidence="1" key="2">
    <citation type="journal article" date="2015" name="Data Brief">
        <title>Shoot transcriptome of the giant reed, Arundo donax.</title>
        <authorList>
            <person name="Barrero R.A."/>
            <person name="Guerrero F.D."/>
            <person name="Moolhuijzen P."/>
            <person name="Goolsby J.A."/>
            <person name="Tidwell J."/>
            <person name="Bellgard S.E."/>
            <person name="Bellgard M.I."/>
        </authorList>
    </citation>
    <scope>NUCLEOTIDE SEQUENCE</scope>
    <source>
        <tissue evidence="1">Shoot tissue taken approximately 20 cm above the soil surface</tissue>
    </source>
</reference>
<evidence type="ECO:0000313" key="1">
    <source>
        <dbReference type="EMBL" id="JAD49006.1"/>
    </source>
</evidence>
<sequence length="37" mass="4085">MALYFVSSKMHTRLVLVPGATARSSRLPWSPGRGTPR</sequence>
<protein>
    <submittedName>
        <fullName evidence="1">Uncharacterized protein</fullName>
    </submittedName>
</protein>
<name>A0A0A9AD27_ARUDO</name>
<organism evidence="1">
    <name type="scientific">Arundo donax</name>
    <name type="common">Giant reed</name>
    <name type="synonym">Donax arundinaceus</name>
    <dbReference type="NCBI Taxonomy" id="35708"/>
    <lineage>
        <taxon>Eukaryota</taxon>
        <taxon>Viridiplantae</taxon>
        <taxon>Streptophyta</taxon>
        <taxon>Embryophyta</taxon>
        <taxon>Tracheophyta</taxon>
        <taxon>Spermatophyta</taxon>
        <taxon>Magnoliopsida</taxon>
        <taxon>Liliopsida</taxon>
        <taxon>Poales</taxon>
        <taxon>Poaceae</taxon>
        <taxon>PACMAD clade</taxon>
        <taxon>Arundinoideae</taxon>
        <taxon>Arundineae</taxon>
        <taxon>Arundo</taxon>
    </lineage>
</organism>
<reference evidence="1" key="1">
    <citation type="submission" date="2014-09" db="EMBL/GenBank/DDBJ databases">
        <authorList>
            <person name="Magalhaes I.L.F."/>
            <person name="Oliveira U."/>
            <person name="Santos F.R."/>
            <person name="Vidigal T.H.D.A."/>
            <person name="Brescovit A.D."/>
            <person name="Santos A.J."/>
        </authorList>
    </citation>
    <scope>NUCLEOTIDE SEQUENCE</scope>
    <source>
        <tissue evidence="1">Shoot tissue taken approximately 20 cm above the soil surface</tissue>
    </source>
</reference>
<dbReference type="AlphaFoldDB" id="A0A0A9AD27"/>